<reference evidence="2" key="1">
    <citation type="submission" date="2023-02" db="EMBL/GenBank/DDBJ databases">
        <title>Polaribacter ponticola sp. nov., isolated from seawater.</title>
        <authorList>
            <person name="Baek J.H."/>
            <person name="Kim J.M."/>
            <person name="Choi D.G."/>
            <person name="Jeon C.O."/>
        </authorList>
    </citation>
    <scope>NUCLEOTIDE SEQUENCE</scope>
    <source>
        <strain evidence="2">MSW5</strain>
    </source>
</reference>
<evidence type="ECO:0008006" key="4">
    <source>
        <dbReference type="Google" id="ProtNLM"/>
    </source>
</evidence>
<feature type="transmembrane region" description="Helical" evidence="1">
    <location>
        <begin position="12"/>
        <end position="32"/>
    </location>
</feature>
<comment type="caution">
    <text evidence="2">The sequence shown here is derived from an EMBL/GenBank/DDBJ whole genome shotgun (WGS) entry which is preliminary data.</text>
</comment>
<keyword evidence="1" id="KW-0472">Membrane</keyword>
<protein>
    <recommendedName>
        <fullName evidence="4">ABC transporter permease</fullName>
    </recommendedName>
</protein>
<keyword evidence="1" id="KW-1133">Transmembrane helix</keyword>
<name>A0ABT5S9V5_9FLAO</name>
<dbReference type="RefSeq" id="WP_265725482.1">
    <property type="nucleotide sequence ID" value="NZ_JAOSLC020000003.1"/>
</dbReference>
<organism evidence="2 3">
    <name type="scientific">Polaribacter ponticola</name>
    <dbReference type="NCBI Taxonomy" id="2978475"/>
    <lineage>
        <taxon>Bacteria</taxon>
        <taxon>Pseudomonadati</taxon>
        <taxon>Bacteroidota</taxon>
        <taxon>Flavobacteriia</taxon>
        <taxon>Flavobacteriales</taxon>
        <taxon>Flavobacteriaceae</taxon>
    </lineage>
</organism>
<keyword evidence="3" id="KW-1185">Reference proteome</keyword>
<keyword evidence="1" id="KW-0812">Transmembrane</keyword>
<proteinExistence type="predicted"/>
<dbReference type="EMBL" id="JAOSLC020000003">
    <property type="protein sequence ID" value="MDD7914890.1"/>
    <property type="molecule type" value="Genomic_DNA"/>
</dbReference>
<dbReference type="Proteomes" id="UP001151478">
    <property type="component" value="Unassembled WGS sequence"/>
</dbReference>
<gene>
    <name evidence="2" type="ORF">N5A56_010890</name>
</gene>
<evidence type="ECO:0000313" key="3">
    <source>
        <dbReference type="Proteomes" id="UP001151478"/>
    </source>
</evidence>
<evidence type="ECO:0000256" key="1">
    <source>
        <dbReference type="SAM" id="Phobius"/>
    </source>
</evidence>
<evidence type="ECO:0000313" key="2">
    <source>
        <dbReference type="EMBL" id="MDD7914890.1"/>
    </source>
</evidence>
<sequence>MKLLEKKLRFLFLNSLLPFLILSAIVIVNGLYQAGNIRGGIFGLETVLENLNTISVIFL</sequence>
<accession>A0ABT5S9V5</accession>